<evidence type="ECO:0000256" key="1">
    <source>
        <dbReference type="ARBA" id="ARBA00022741"/>
    </source>
</evidence>
<evidence type="ECO:0000259" key="3">
    <source>
        <dbReference type="PROSITE" id="PS51084"/>
    </source>
</evidence>
<gene>
    <name evidence="4" type="ordered locus">Desmu_1214</name>
</gene>
<dbReference type="STRING" id="765177.Desmu_1214"/>
<proteinExistence type="predicted"/>
<dbReference type="PANTHER" id="PTHR42997">
    <property type="entry name" value="HIT FAMILY HYDROLASE"/>
    <property type="match status" value="1"/>
</dbReference>
<accession>E8R745</accession>
<feature type="domain" description="HIT" evidence="3">
    <location>
        <begin position="27"/>
        <end position="136"/>
    </location>
</feature>
<evidence type="ECO:0000313" key="5">
    <source>
        <dbReference type="Proteomes" id="UP000001068"/>
    </source>
</evidence>
<feature type="short sequence motif" description="Histidine triad motif" evidence="2">
    <location>
        <begin position="121"/>
        <end position="125"/>
    </location>
</feature>
<dbReference type="CDD" id="cd01275">
    <property type="entry name" value="FHIT"/>
    <property type="match status" value="1"/>
</dbReference>
<dbReference type="eggNOG" id="arCOG00419">
    <property type="taxonomic scope" value="Archaea"/>
</dbReference>
<organism evidence="4 5">
    <name type="scientific">Desulfurococcus mucosus (strain ATCC 35584 / DSM 2162 / JCM 9187 / O7/1)</name>
    <dbReference type="NCBI Taxonomy" id="765177"/>
    <lineage>
        <taxon>Archaea</taxon>
        <taxon>Thermoproteota</taxon>
        <taxon>Thermoprotei</taxon>
        <taxon>Desulfurococcales</taxon>
        <taxon>Desulfurococcaceae</taxon>
        <taxon>Desulfurococcus</taxon>
    </lineage>
</organism>
<dbReference type="InterPro" id="IPR011146">
    <property type="entry name" value="HIT-like"/>
</dbReference>
<dbReference type="OrthoDB" id="26806at2157"/>
<dbReference type="GeneID" id="10153930"/>
<protein>
    <submittedName>
        <fullName evidence="4">Histidine triad (HIT) protein</fullName>
    </submittedName>
</protein>
<dbReference type="GO" id="GO:0000166">
    <property type="term" value="F:nucleotide binding"/>
    <property type="evidence" value="ECO:0007669"/>
    <property type="project" value="UniProtKB-KW"/>
</dbReference>
<dbReference type="SUPFAM" id="SSF54197">
    <property type="entry name" value="HIT-like"/>
    <property type="match status" value="1"/>
</dbReference>
<evidence type="ECO:0000256" key="2">
    <source>
        <dbReference type="PROSITE-ProRule" id="PRU00464"/>
    </source>
</evidence>
<name>E8R745_DESM0</name>
<reference evidence="4 5" key="2">
    <citation type="journal article" date="2011" name="Stand. Genomic Sci.">
        <title>Complete genome sequence of Desulfurococcus mucosus type strain (O7/1).</title>
        <authorList>
            <person name="Wirth R."/>
            <person name="Chertkov O."/>
            <person name="Held B."/>
            <person name="Lapidus A."/>
            <person name="Nolan M."/>
            <person name="Lucas S."/>
            <person name="Hammon N."/>
            <person name="Deshpande S."/>
            <person name="Cheng J.F."/>
            <person name="Tapia R."/>
            <person name="Han C."/>
            <person name="Goodwin L."/>
            <person name="Pitluck S."/>
            <person name="Liolios K."/>
            <person name="Ioanna P."/>
            <person name="Ivanova N."/>
            <person name="Mavromatis K."/>
            <person name="Mikhailova N."/>
            <person name="Pati A."/>
            <person name="Chen A."/>
            <person name="Palaniappan K."/>
            <person name="Land M."/>
            <person name="Hauser L."/>
            <person name="Chang Y.J."/>
            <person name="Jeffries C.D."/>
            <person name="Bilek Y."/>
            <person name="Hader T."/>
            <person name="Rohde M."/>
            <person name="Spring S."/>
            <person name="Sikorski J."/>
            <person name="Goker M."/>
            <person name="Woyke T."/>
            <person name="Bristow J."/>
            <person name="Eisen J.A."/>
            <person name="Markowitz V."/>
            <person name="Hugenholtz P."/>
            <person name="Kyrpides N.C."/>
            <person name="Klenk H.P."/>
        </authorList>
    </citation>
    <scope>NUCLEOTIDE SEQUENCE [LARGE SCALE GENOMIC DNA]</scope>
    <source>
        <strain evidence="5">ATCC 35584 / DSM 2162 / JCM 9187 / O7/1</strain>
    </source>
</reference>
<dbReference type="Pfam" id="PF01230">
    <property type="entry name" value="HIT"/>
    <property type="match status" value="1"/>
</dbReference>
<reference evidence="5" key="1">
    <citation type="submission" date="2010-11" db="EMBL/GenBank/DDBJ databases">
        <title>The complete genome of Desulfurococcus mucosus DSM 2162.</title>
        <authorList>
            <consortium name="US DOE Joint Genome Institute (JGI-PGF)"/>
            <person name="Lucas S."/>
            <person name="Copeland A."/>
            <person name="Lapidus A."/>
            <person name="Bruce D."/>
            <person name="Goodwin L."/>
            <person name="Pitluck S."/>
            <person name="Kyrpides N."/>
            <person name="Mavromatis K."/>
            <person name="Pagani I."/>
            <person name="Ivanova N."/>
            <person name="Ovchinnikova G."/>
            <person name="Chertkov O."/>
            <person name="Held B."/>
            <person name="Brettin T."/>
            <person name="Detter J.C."/>
            <person name="Tapia R."/>
            <person name="Han C."/>
            <person name="Land M."/>
            <person name="Hauser L."/>
            <person name="Markowitz V."/>
            <person name="Cheng J.-F."/>
            <person name="Hugenholtz P."/>
            <person name="Woyke T."/>
            <person name="Wu D."/>
            <person name="Wirth R."/>
            <person name="Bilek Y."/>
            <person name="Hader T."/>
            <person name="Klenk H.-P."/>
            <person name="Eisen J.A."/>
        </authorList>
    </citation>
    <scope>NUCLEOTIDE SEQUENCE [LARGE SCALE GENOMIC DNA]</scope>
    <source>
        <strain evidence="5">ATCC 35584 / DSM 2162 / JCM 9187 / O7/1</strain>
    </source>
</reference>
<sequence length="178" mass="19837">MRILWNPWRYEYIRRFSTGDEKSGECLFCRLKTAVDEEALILHRGRHSFIVLNAYPYNSGHVMVAPYRHVGSLEDLSDEELLEIMQLVKLSMRVIRKAFNPDGFNIGVNIGRVAGAGVPGHVHVHVVPRWVGDTNFMGVIAGAKTLPVSLQESYSMLRKALTEITGGSNGIHEGSSDS</sequence>
<dbReference type="KEGG" id="dmu:Desmu_1214"/>
<dbReference type="PANTHER" id="PTHR42997:SF1">
    <property type="entry name" value="AP-4-A PHOSPHORYLASE"/>
    <property type="match status" value="1"/>
</dbReference>
<dbReference type="PROSITE" id="PS51084">
    <property type="entry name" value="HIT_2"/>
    <property type="match status" value="1"/>
</dbReference>
<dbReference type="Proteomes" id="UP000001068">
    <property type="component" value="Chromosome"/>
</dbReference>
<dbReference type="Gene3D" id="3.30.428.10">
    <property type="entry name" value="HIT-like"/>
    <property type="match status" value="1"/>
</dbReference>
<keyword evidence="1" id="KW-0547">Nucleotide-binding</keyword>
<dbReference type="InterPro" id="IPR036265">
    <property type="entry name" value="HIT-like_sf"/>
</dbReference>
<dbReference type="RefSeq" id="WP_013562732.1">
    <property type="nucleotide sequence ID" value="NC_014961.1"/>
</dbReference>
<dbReference type="HOGENOM" id="CLU_056776_1_2_2"/>
<dbReference type="InterPro" id="IPR052908">
    <property type="entry name" value="AP-4-A_phosphorylase"/>
</dbReference>
<dbReference type="EMBL" id="CP002363">
    <property type="protein sequence ID" value="ADV65510.1"/>
    <property type="molecule type" value="Genomic_DNA"/>
</dbReference>
<dbReference type="GO" id="GO:0003824">
    <property type="term" value="F:catalytic activity"/>
    <property type="evidence" value="ECO:0007669"/>
    <property type="project" value="InterPro"/>
</dbReference>
<dbReference type="AlphaFoldDB" id="E8R745"/>
<evidence type="ECO:0000313" key="4">
    <source>
        <dbReference type="EMBL" id="ADV65510.1"/>
    </source>
</evidence>
<keyword evidence="5" id="KW-1185">Reference proteome</keyword>
<dbReference type="InterPro" id="IPR039383">
    <property type="entry name" value="FHIT"/>
</dbReference>